<evidence type="ECO:0000256" key="15">
    <source>
        <dbReference type="RuleBase" id="RU000461"/>
    </source>
</evidence>
<feature type="binding site" description="axial binding residue" evidence="14">
    <location>
        <position position="476"/>
    </location>
    <ligand>
        <name>heme</name>
        <dbReference type="ChEBI" id="CHEBI:30413"/>
    </ligand>
    <ligandPart>
        <name>Fe</name>
        <dbReference type="ChEBI" id="CHEBI:18248"/>
    </ligandPart>
</feature>
<evidence type="ECO:0000256" key="12">
    <source>
        <dbReference type="ARBA" id="ARBA00023033"/>
    </source>
</evidence>
<evidence type="ECO:0000256" key="13">
    <source>
        <dbReference type="ARBA" id="ARBA00023136"/>
    </source>
</evidence>
<dbReference type="InterPro" id="IPR050476">
    <property type="entry name" value="Insect_CytP450_Detox"/>
</dbReference>
<evidence type="ECO:0000256" key="7">
    <source>
        <dbReference type="ARBA" id="ARBA00022723"/>
    </source>
</evidence>
<dbReference type="FunFam" id="1.10.630.10:FF:000042">
    <property type="entry name" value="Cytochrome P450"/>
    <property type="match status" value="1"/>
</dbReference>
<accession>A0A023EWC1</accession>
<proteinExistence type="evidence at transcript level"/>
<comment type="similarity">
    <text evidence="5 15">Belongs to the cytochrome P450 family.</text>
</comment>
<evidence type="ECO:0000256" key="8">
    <source>
        <dbReference type="ARBA" id="ARBA00022824"/>
    </source>
</evidence>
<dbReference type="GO" id="GO:0005789">
    <property type="term" value="C:endoplasmic reticulum membrane"/>
    <property type="evidence" value="ECO:0007669"/>
    <property type="project" value="UniProtKB-SubCell"/>
</dbReference>
<dbReference type="EMBL" id="GAPW01000904">
    <property type="protein sequence ID" value="JAC12694.1"/>
    <property type="molecule type" value="mRNA"/>
</dbReference>
<keyword evidence="6 14" id="KW-0349">Heme</keyword>
<evidence type="ECO:0000256" key="3">
    <source>
        <dbReference type="ARBA" id="ARBA00004174"/>
    </source>
</evidence>
<evidence type="ECO:0000256" key="1">
    <source>
        <dbReference type="ARBA" id="ARBA00001971"/>
    </source>
</evidence>
<dbReference type="CDD" id="cd11056">
    <property type="entry name" value="CYP6-like"/>
    <property type="match status" value="1"/>
</dbReference>
<comment type="cofactor">
    <cofactor evidence="1 14">
        <name>heme</name>
        <dbReference type="ChEBI" id="CHEBI:30413"/>
    </cofactor>
</comment>
<keyword evidence="11 14" id="KW-0408">Iron</keyword>
<keyword evidence="16" id="KW-1133">Transmembrane helix</keyword>
<dbReference type="InterPro" id="IPR036396">
    <property type="entry name" value="Cyt_P450_sf"/>
</dbReference>
<dbReference type="VEuPathDB" id="VectorBase:AALF006695"/>
<dbReference type="VEuPathDB" id="VectorBase:AALC636_027554"/>
<protein>
    <submittedName>
        <fullName evidence="17">Putative cytochrome p450 cyp4/cyp19/cyp26 subfamily</fullName>
    </submittedName>
</protein>
<dbReference type="InterPro" id="IPR001128">
    <property type="entry name" value="Cyt_P450"/>
</dbReference>
<organism evidence="17">
    <name type="scientific">Aedes albopictus</name>
    <name type="common">Asian tiger mosquito</name>
    <name type="synonym">Stegomyia albopicta</name>
    <dbReference type="NCBI Taxonomy" id="7160"/>
    <lineage>
        <taxon>Eukaryota</taxon>
        <taxon>Metazoa</taxon>
        <taxon>Ecdysozoa</taxon>
        <taxon>Arthropoda</taxon>
        <taxon>Hexapoda</taxon>
        <taxon>Insecta</taxon>
        <taxon>Pterygota</taxon>
        <taxon>Neoptera</taxon>
        <taxon>Endopterygota</taxon>
        <taxon>Diptera</taxon>
        <taxon>Nematocera</taxon>
        <taxon>Culicoidea</taxon>
        <taxon>Culicidae</taxon>
        <taxon>Culicinae</taxon>
        <taxon>Aedini</taxon>
        <taxon>Aedes</taxon>
        <taxon>Stegomyia</taxon>
    </lineage>
</organism>
<dbReference type="Gene3D" id="1.10.630.10">
    <property type="entry name" value="Cytochrome P450"/>
    <property type="match status" value="1"/>
</dbReference>
<comment type="function">
    <text evidence="2">May be involved in the metabolism of insect hormones and in the breakdown of synthetic insecticides.</text>
</comment>
<dbReference type="PRINTS" id="PR00385">
    <property type="entry name" value="P450"/>
</dbReference>
<evidence type="ECO:0000256" key="2">
    <source>
        <dbReference type="ARBA" id="ARBA00003690"/>
    </source>
</evidence>
<keyword evidence="10 15" id="KW-0560">Oxidoreductase</keyword>
<dbReference type="PRINTS" id="PR00465">
    <property type="entry name" value="EP450IV"/>
</dbReference>
<dbReference type="AlphaFoldDB" id="A0A023EWC1"/>
<dbReference type="SUPFAM" id="SSF48264">
    <property type="entry name" value="Cytochrome P450"/>
    <property type="match status" value="1"/>
</dbReference>
<evidence type="ECO:0000256" key="10">
    <source>
        <dbReference type="ARBA" id="ARBA00023002"/>
    </source>
</evidence>
<dbReference type="GO" id="GO:0005506">
    <property type="term" value="F:iron ion binding"/>
    <property type="evidence" value="ECO:0007669"/>
    <property type="project" value="InterPro"/>
</dbReference>
<evidence type="ECO:0000256" key="16">
    <source>
        <dbReference type="SAM" id="Phobius"/>
    </source>
</evidence>
<dbReference type="PROSITE" id="PS00086">
    <property type="entry name" value="CYTOCHROME_P450"/>
    <property type="match status" value="1"/>
</dbReference>
<comment type="subcellular location">
    <subcellularLocation>
        <location evidence="4">Endoplasmic reticulum membrane</location>
        <topology evidence="4">Peripheral membrane protein</topology>
    </subcellularLocation>
    <subcellularLocation>
        <location evidence="3">Microsome membrane</location>
        <topology evidence="3">Peripheral membrane protein</topology>
    </subcellularLocation>
</comment>
<feature type="transmembrane region" description="Helical" evidence="16">
    <location>
        <begin position="7"/>
        <end position="23"/>
    </location>
</feature>
<evidence type="ECO:0000256" key="4">
    <source>
        <dbReference type="ARBA" id="ARBA00004406"/>
    </source>
</evidence>
<dbReference type="InterPro" id="IPR017972">
    <property type="entry name" value="Cyt_P450_CS"/>
</dbReference>
<keyword evidence="9" id="KW-0492">Microsome</keyword>
<keyword evidence="12 15" id="KW-0503">Monooxygenase</keyword>
<dbReference type="PANTHER" id="PTHR24292:SF54">
    <property type="entry name" value="CYP9F3-RELATED"/>
    <property type="match status" value="1"/>
</dbReference>
<keyword evidence="8" id="KW-0256">Endoplasmic reticulum</keyword>
<evidence type="ECO:0000256" key="14">
    <source>
        <dbReference type="PIRSR" id="PIRSR602403-1"/>
    </source>
</evidence>
<evidence type="ECO:0000256" key="5">
    <source>
        <dbReference type="ARBA" id="ARBA00010617"/>
    </source>
</evidence>
<keyword evidence="16" id="KW-0812">Transmembrane</keyword>
<dbReference type="GO" id="GO:0016705">
    <property type="term" value="F:oxidoreductase activity, acting on paired donors, with incorporation or reduction of molecular oxygen"/>
    <property type="evidence" value="ECO:0007669"/>
    <property type="project" value="InterPro"/>
</dbReference>
<dbReference type="GO" id="GO:0004497">
    <property type="term" value="F:monooxygenase activity"/>
    <property type="evidence" value="ECO:0007669"/>
    <property type="project" value="UniProtKB-KW"/>
</dbReference>
<reference evidence="17" key="1">
    <citation type="journal article" date="2014" name="PLoS Negl. Trop. Dis.">
        <title>Identification and characterization of seminal fluid proteins in the Asian tiger mosquito, Aedes albopictus.</title>
        <authorList>
            <person name="Boes K.E."/>
            <person name="Ribeiro J.M."/>
            <person name="Wong A."/>
            <person name="Harrington L.C."/>
            <person name="Wolfner M.F."/>
            <person name="Sirot L.K."/>
        </authorList>
    </citation>
    <scope>NUCLEOTIDE SEQUENCE</scope>
    <source>
        <tissue evidence="17">Reproductive organs</tissue>
    </source>
</reference>
<dbReference type="GO" id="GO:0020037">
    <property type="term" value="F:heme binding"/>
    <property type="evidence" value="ECO:0007669"/>
    <property type="project" value="InterPro"/>
</dbReference>
<evidence type="ECO:0000256" key="6">
    <source>
        <dbReference type="ARBA" id="ARBA00022617"/>
    </source>
</evidence>
<evidence type="ECO:0000256" key="9">
    <source>
        <dbReference type="ARBA" id="ARBA00022848"/>
    </source>
</evidence>
<name>A0A023EWC1_AEDAL</name>
<dbReference type="InterPro" id="IPR002403">
    <property type="entry name" value="Cyt_P450_E_grp-IV"/>
</dbReference>
<evidence type="ECO:0000313" key="17">
    <source>
        <dbReference type="EMBL" id="JAC12694.1"/>
    </source>
</evidence>
<dbReference type="VEuPathDB" id="VectorBase:AALFPA_069730"/>
<dbReference type="Pfam" id="PF00067">
    <property type="entry name" value="p450"/>
    <property type="match status" value="1"/>
</dbReference>
<sequence length="531" mass="61143">MEIPLEIAIGILSIVILLYRWIIRNNDYFHGKPIPSMAVQPLLGSTGPLILKKFSTPEYMYNLYWKYPNTKVFGLFDALTPIFVVRDPELIKKITVKDFDHFVDHRPMFGNSENNNPYSIFGKTLFAMTGKKWKNMRATLSPAFTSSKMRKMFELVIECSDSVAQYFLNQTKEIHEVELTDLCTRFGADVIATCAFGIKMDSLRDPNNDFYDNGKKMSRFERLSVSLRMIGFKFCPTLMGKLGIDVIDRSQVRFFSAIIRDAVQQRQAKNIIRPDMIHLLMQARQGTLKHQDEKETDEAFATAKESSIGKANITFNMTDQEMIAQAFVFFLAGFETVSTTLSFVIHDLVMNQDAQQRLYEEVVATNNMLQGKHLNYVTLQSMKYLDMVVTESMRMRPASPFMDRLCVEDYELDAGQGLKFTINKGTAVWIPTQGLHMDPKYYPEPEKFNPERFNEENKVNIDPMTYLPFGIGPRNCIGSRFALMEIKAIVYYLLLHFSFEANSKTPDPVILRKGFTLVGPESEMWIDMRTR</sequence>
<keyword evidence="13 16" id="KW-0472">Membrane</keyword>
<keyword evidence="7 14" id="KW-0479">Metal-binding</keyword>
<evidence type="ECO:0000256" key="11">
    <source>
        <dbReference type="ARBA" id="ARBA00023004"/>
    </source>
</evidence>
<dbReference type="PANTHER" id="PTHR24292">
    <property type="entry name" value="CYTOCHROME P450"/>
    <property type="match status" value="1"/>
</dbReference>